<sequence length="158" mass="17572">MSRVLSSRPGPAAASNSRNANNLSRGLSQIRVTRRNPTNANLDWLEEAEDEYNPNIMAKKRAANYNYVLAAQAERAMAKQAGVGVNKMEISPDLNPLALNKISKELQDRYGRNKQTSNAAAPIVYGNRMTRKLTGLAGGKKKSAKRNKRQTLKKRNKY</sequence>
<feature type="region of interest" description="Disordered" evidence="1">
    <location>
        <begin position="1"/>
        <end position="29"/>
    </location>
</feature>
<feature type="compositionally biased region" description="Basic residues" evidence="1">
    <location>
        <begin position="139"/>
        <end position="158"/>
    </location>
</feature>
<protein>
    <submittedName>
        <fullName evidence="2">Uncharacterized protein</fullName>
    </submittedName>
</protein>
<name>A0A6C0K245_9ZZZZ</name>
<dbReference type="AlphaFoldDB" id="A0A6C0K245"/>
<evidence type="ECO:0000256" key="1">
    <source>
        <dbReference type="SAM" id="MobiDB-lite"/>
    </source>
</evidence>
<accession>A0A6C0K245</accession>
<proteinExistence type="predicted"/>
<evidence type="ECO:0000313" key="2">
    <source>
        <dbReference type="EMBL" id="QHU12122.1"/>
    </source>
</evidence>
<organism evidence="2">
    <name type="scientific">viral metagenome</name>
    <dbReference type="NCBI Taxonomy" id="1070528"/>
    <lineage>
        <taxon>unclassified sequences</taxon>
        <taxon>metagenomes</taxon>
        <taxon>organismal metagenomes</taxon>
    </lineage>
</organism>
<feature type="region of interest" description="Disordered" evidence="1">
    <location>
        <begin position="134"/>
        <end position="158"/>
    </location>
</feature>
<dbReference type="EMBL" id="MN740798">
    <property type="protein sequence ID" value="QHU12122.1"/>
    <property type="molecule type" value="Genomic_DNA"/>
</dbReference>
<reference evidence="2" key="1">
    <citation type="journal article" date="2020" name="Nature">
        <title>Giant virus diversity and host interactions through global metagenomics.</title>
        <authorList>
            <person name="Schulz F."/>
            <person name="Roux S."/>
            <person name="Paez-Espino D."/>
            <person name="Jungbluth S."/>
            <person name="Walsh D.A."/>
            <person name="Denef V.J."/>
            <person name="McMahon K.D."/>
            <person name="Konstantinidis K.T."/>
            <person name="Eloe-Fadrosh E.A."/>
            <person name="Kyrpides N.C."/>
            <person name="Woyke T."/>
        </authorList>
    </citation>
    <scope>NUCLEOTIDE SEQUENCE</scope>
    <source>
        <strain evidence="2">GVMAG-S-1101171-110</strain>
    </source>
</reference>
<feature type="compositionally biased region" description="Low complexity" evidence="1">
    <location>
        <begin position="9"/>
        <end position="28"/>
    </location>
</feature>